<dbReference type="Pfam" id="PF13279">
    <property type="entry name" value="4HBT_2"/>
    <property type="match status" value="1"/>
</dbReference>
<name>A0A916VQD8_9RHOB</name>
<reference evidence="1" key="1">
    <citation type="journal article" date="2014" name="Int. J. Syst. Evol. Microbiol.">
        <title>Complete genome sequence of Corynebacterium casei LMG S-19264T (=DSM 44701T), isolated from a smear-ripened cheese.</title>
        <authorList>
            <consortium name="US DOE Joint Genome Institute (JGI-PGF)"/>
            <person name="Walter F."/>
            <person name="Albersmeier A."/>
            <person name="Kalinowski J."/>
            <person name="Ruckert C."/>
        </authorList>
    </citation>
    <scope>NUCLEOTIDE SEQUENCE</scope>
    <source>
        <strain evidence="1">CGMCC 1.15880</strain>
    </source>
</reference>
<dbReference type="InterPro" id="IPR029069">
    <property type="entry name" value="HotDog_dom_sf"/>
</dbReference>
<gene>
    <name evidence="1" type="ORF">GCM10011498_18010</name>
</gene>
<comment type="caution">
    <text evidence="1">The sequence shown here is derived from an EMBL/GenBank/DDBJ whole genome shotgun (WGS) entry which is preliminary data.</text>
</comment>
<sequence length="139" mass="16234">MADPVHTTTQVVRFQHCDPARIVFYPRYFEMLNLTVEEFFEQVTGWSFHRMHEELNTSVPTVHIETDFIAISRLEDVLDFQLRVTRLGERSLDLSIETVCRGEPRLTARITLVCVDFIKKNAVFWPEPLRNVLEPLAEG</sequence>
<dbReference type="RefSeq" id="WP_188673622.1">
    <property type="nucleotide sequence ID" value="NZ_BMKA01000002.1"/>
</dbReference>
<organism evidence="1 2">
    <name type="scientific">Neptunicoccus cionae</name>
    <dbReference type="NCBI Taxonomy" id="2035344"/>
    <lineage>
        <taxon>Bacteria</taxon>
        <taxon>Pseudomonadati</taxon>
        <taxon>Pseudomonadota</taxon>
        <taxon>Alphaproteobacteria</taxon>
        <taxon>Rhodobacterales</taxon>
        <taxon>Paracoccaceae</taxon>
        <taxon>Neptunicoccus</taxon>
    </lineage>
</organism>
<keyword evidence="2" id="KW-1185">Reference proteome</keyword>
<reference evidence="1" key="2">
    <citation type="submission" date="2020-09" db="EMBL/GenBank/DDBJ databases">
        <authorList>
            <person name="Sun Q."/>
            <person name="Zhou Y."/>
        </authorList>
    </citation>
    <scope>NUCLEOTIDE SEQUENCE</scope>
    <source>
        <strain evidence="1">CGMCC 1.15880</strain>
    </source>
</reference>
<evidence type="ECO:0000313" key="1">
    <source>
        <dbReference type="EMBL" id="GGA17794.1"/>
    </source>
</evidence>
<proteinExistence type="predicted"/>
<dbReference type="AlphaFoldDB" id="A0A916VQD8"/>
<dbReference type="Proteomes" id="UP000628017">
    <property type="component" value="Unassembled WGS sequence"/>
</dbReference>
<dbReference type="CDD" id="cd00586">
    <property type="entry name" value="4HBT"/>
    <property type="match status" value="1"/>
</dbReference>
<protein>
    <submittedName>
        <fullName evidence="1">4-hydroxybenzoyl-CoA thioesterase</fullName>
    </submittedName>
</protein>
<accession>A0A916VQD8</accession>
<dbReference type="SUPFAM" id="SSF54637">
    <property type="entry name" value="Thioesterase/thiol ester dehydrase-isomerase"/>
    <property type="match status" value="1"/>
</dbReference>
<dbReference type="Gene3D" id="3.10.129.10">
    <property type="entry name" value="Hotdog Thioesterase"/>
    <property type="match status" value="1"/>
</dbReference>
<dbReference type="EMBL" id="BMKA01000002">
    <property type="protein sequence ID" value="GGA17794.1"/>
    <property type="molecule type" value="Genomic_DNA"/>
</dbReference>
<evidence type="ECO:0000313" key="2">
    <source>
        <dbReference type="Proteomes" id="UP000628017"/>
    </source>
</evidence>